<dbReference type="VEuPathDB" id="FungiDB:PEXP_038340"/>
<accession>A0A0A2JIW8</accession>
<evidence type="ECO:0000313" key="3">
    <source>
        <dbReference type="Proteomes" id="UP000030143"/>
    </source>
</evidence>
<dbReference type="EMBL" id="JQFZ01000198">
    <property type="protein sequence ID" value="KGO55319.1"/>
    <property type="molecule type" value="Genomic_DNA"/>
</dbReference>
<dbReference type="AlphaFoldDB" id="A0A0A2JIW8"/>
<feature type="compositionally biased region" description="Basic and acidic residues" evidence="1">
    <location>
        <begin position="339"/>
        <end position="348"/>
    </location>
</feature>
<feature type="region of interest" description="Disordered" evidence="1">
    <location>
        <begin position="316"/>
        <end position="361"/>
    </location>
</feature>
<sequence>MAKKEVLLLKYEIANCRVLASIFEEVISPIQNNVMRIARERNLDQGLRVQSKLAHDQIREIAYKLKPLHRRNSAGFAKLRAKIRWHFTKDDFQFPMATLQNVKSSLDLLATLSSLDSAVANFHRAPDSDSITRSQALERIVALEKQACRTERQFNYSVRVLHEQSHMDGHLDSAGNIQVITVIIEEIKKGTVKEARDLVKKFSTQSQVAPPTHPDASSQLTSADEIYSQSPAFVRASRYSSAEDQIRESLRDPSLRPRSFTRDGSHLSVKEHTPVGSESKPREVRDRSLVSSRNGDLSMVEPDAGQSVSYVSRHMVIDNPHSPSASQSIYRPMPPFDESDLRERETRNNRRQSRSRSQRGE</sequence>
<feature type="region of interest" description="Disordered" evidence="1">
    <location>
        <begin position="238"/>
        <end position="303"/>
    </location>
</feature>
<dbReference type="HOGENOM" id="CLU_767475_0_0_1"/>
<gene>
    <name evidence="2" type="ORF">PEX2_031580</name>
</gene>
<evidence type="ECO:0000313" key="2">
    <source>
        <dbReference type="EMBL" id="KGO55319.1"/>
    </source>
</evidence>
<dbReference type="RefSeq" id="XP_016597497.1">
    <property type="nucleotide sequence ID" value="XM_016740433.1"/>
</dbReference>
<keyword evidence="3" id="KW-1185">Reference proteome</keyword>
<dbReference type="Proteomes" id="UP000030143">
    <property type="component" value="Unassembled WGS sequence"/>
</dbReference>
<comment type="caution">
    <text evidence="2">The sequence shown here is derived from an EMBL/GenBank/DDBJ whole genome shotgun (WGS) entry which is preliminary data.</text>
</comment>
<organism evidence="2 3">
    <name type="scientific">Penicillium expansum</name>
    <name type="common">Blue mold rot fungus</name>
    <dbReference type="NCBI Taxonomy" id="27334"/>
    <lineage>
        <taxon>Eukaryota</taxon>
        <taxon>Fungi</taxon>
        <taxon>Dikarya</taxon>
        <taxon>Ascomycota</taxon>
        <taxon>Pezizomycotina</taxon>
        <taxon>Eurotiomycetes</taxon>
        <taxon>Eurotiomycetidae</taxon>
        <taxon>Eurotiales</taxon>
        <taxon>Aspergillaceae</taxon>
        <taxon>Penicillium</taxon>
    </lineage>
</organism>
<name>A0A0A2JIW8_PENEN</name>
<dbReference type="GeneID" id="27675852"/>
<feature type="compositionally biased region" description="Basic and acidic residues" evidence="1">
    <location>
        <begin position="244"/>
        <end position="288"/>
    </location>
</feature>
<reference evidence="2 3" key="1">
    <citation type="journal article" date="2015" name="Mol. Plant Microbe Interact.">
        <title>Genome, transcriptome, and functional analyses of Penicillium expansum provide new insights into secondary metabolism and pathogenicity.</title>
        <authorList>
            <person name="Ballester A.R."/>
            <person name="Marcet-Houben M."/>
            <person name="Levin E."/>
            <person name="Sela N."/>
            <person name="Selma-Lazaro C."/>
            <person name="Carmona L."/>
            <person name="Wisniewski M."/>
            <person name="Droby S."/>
            <person name="Gonzalez-Candelas L."/>
            <person name="Gabaldon T."/>
        </authorList>
    </citation>
    <scope>NUCLEOTIDE SEQUENCE [LARGE SCALE GENOMIC DNA]</scope>
    <source>
        <strain evidence="2 3">MD-8</strain>
    </source>
</reference>
<feature type="compositionally biased region" description="Basic residues" evidence="1">
    <location>
        <begin position="349"/>
        <end position="361"/>
    </location>
</feature>
<proteinExistence type="predicted"/>
<evidence type="ECO:0000256" key="1">
    <source>
        <dbReference type="SAM" id="MobiDB-lite"/>
    </source>
</evidence>
<protein>
    <submittedName>
        <fullName evidence="2">Uncharacterized protein</fullName>
    </submittedName>
</protein>